<accession>A0A6P7FS90</accession>
<name>A0A6P7FS90_DIAVI</name>
<dbReference type="InterPro" id="IPR009125">
    <property type="entry name" value="ATPMK"/>
</dbReference>
<evidence type="ECO:0000256" key="4">
    <source>
        <dbReference type="ARBA" id="ARBA00023128"/>
    </source>
</evidence>
<dbReference type="Pfam" id="PF14960">
    <property type="entry name" value="ATP_synth_reg"/>
    <property type="match status" value="1"/>
</dbReference>
<gene>
    <name evidence="7 8" type="primary">LOC114333553</name>
</gene>
<evidence type="ECO:0000256" key="6">
    <source>
        <dbReference type="SAM" id="Phobius"/>
    </source>
</evidence>
<evidence type="ECO:0000256" key="5">
    <source>
        <dbReference type="ARBA" id="ARBA00023136"/>
    </source>
</evidence>
<dbReference type="OrthoDB" id="9435504at2759"/>
<organism evidence="8">
    <name type="scientific">Diabrotica virgifera virgifera</name>
    <name type="common">western corn rootworm</name>
    <dbReference type="NCBI Taxonomy" id="50390"/>
    <lineage>
        <taxon>Eukaryota</taxon>
        <taxon>Metazoa</taxon>
        <taxon>Ecdysozoa</taxon>
        <taxon>Arthropoda</taxon>
        <taxon>Hexapoda</taxon>
        <taxon>Insecta</taxon>
        <taxon>Pterygota</taxon>
        <taxon>Neoptera</taxon>
        <taxon>Endopterygota</taxon>
        <taxon>Coleoptera</taxon>
        <taxon>Polyphaga</taxon>
        <taxon>Cucujiformia</taxon>
        <taxon>Chrysomeloidea</taxon>
        <taxon>Chrysomelidae</taxon>
        <taxon>Galerucinae</taxon>
        <taxon>Diabroticina</taxon>
        <taxon>Diabroticites</taxon>
        <taxon>Diabrotica</taxon>
    </lineage>
</organism>
<dbReference type="GO" id="GO:0031966">
    <property type="term" value="C:mitochondrial membrane"/>
    <property type="evidence" value="ECO:0007669"/>
    <property type="project" value="UniProtKB-SubCell"/>
</dbReference>
<dbReference type="RefSeq" id="XP_028139254.1">
    <property type="nucleotide sequence ID" value="XM_028283453.1"/>
</dbReference>
<protein>
    <submittedName>
        <fullName evidence="7 8">Up-regulated during skeletal muscle growth protein 5-like</fullName>
    </submittedName>
</protein>
<dbReference type="AlphaFoldDB" id="A0A6P7FS90"/>
<evidence type="ECO:0000256" key="2">
    <source>
        <dbReference type="ARBA" id="ARBA00022692"/>
    </source>
</evidence>
<evidence type="ECO:0000313" key="7">
    <source>
        <dbReference type="RefSeq" id="XP_028139246.1"/>
    </source>
</evidence>
<dbReference type="PRINTS" id="PR01821">
    <property type="entry name" value="DAPIT"/>
</dbReference>
<dbReference type="RefSeq" id="XP_028139246.1">
    <property type="nucleotide sequence ID" value="XM_028283445.1"/>
</dbReference>
<reference evidence="7 8" key="1">
    <citation type="submission" date="2025-04" db="UniProtKB">
        <authorList>
            <consortium name="RefSeq"/>
        </authorList>
    </citation>
    <scope>IDENTIFICATION</scope>
    <source>
        <tissue evidence="7 8">Whole insect</tissue>
    </source>
</reference>
<sequence>MAGDSGDASKLTGMSKIFNGSTMRGRANVALATYASVGLLIAYFSLKPSKPKAPKN</sequence>
<dbReference type="PANTHER" id="PTHR34038:SF1">
    <property type="entry name" value="ATP SYNTHASE MEMBRANE SUBUNIT K, MITOCHONDRIAL"/>
    <property type="match status" value="1"/>
</dbReference>
<dbReference type="PANTHER" id="PTHR34038">
    <property type="entry name" value="ATP SYNTHASE MEMBRANE SUBUNIT DAPIT, MITOCHONDRIAL"/>
    <property type="match status" value="1"/>
</dbReference>
<dbReference type="KEGG" id="dvv:114333553"/>
<keyword evidence="5 6" id="KW-0472">Membrane</keyword>
<feature type="transmembrane region" description="Helical" evidence="6">
    <location>
        <begin position="27"/>
        <end position="46"/>
    </location>
</feature>
<keyword evidence="3 6" id="KW-1133">Transmembrane helix</keyword>
<evidence type="ECO:0000256" key="3">
    <source>
        <dbReference type="ARBA" id="ARBA00022989"/>
    </source>
</evidence>
<comment type="subcellular location">
    <subcellularLocation>
        <location evidence="1">Mitochondrion membrane</location>
        <topology evidence="1">Single-pass membrane protein</topology>
    </subcellularLocation>
</comment>
<evidence type="ECO:0000313" key="8">
    <source>
        <dbReference type="RefSeq" id="XP_028139254.1"/>
    </source>
</evidence>
<keyword evidence="2 6" id="KW-0812">Transmembrane</keyword>
<evidence type="ECO:0000256" key="1">
    <source>
        <dbReference type="ARBA" id="ARBA00004304"/>
    </source>
</evidence>
<keyword evidence="4" id="KW-0496">Mitochondrion</keyword>
<proteinExistence type="predicted"/>